<organism evidence="1 2">
    <name type="scientific">Astyanax mexicanus</name>
    <name type="common">Blind cave fish</name>
    <name type="synonym">Astyanax fasciatus mexicanus</name>
    <dbReference type="NCBI Taxonomy" id="7994"/>
    <lineage>
        <taxon>Eukaryota</taxon>
        <taxon>Metazoa</taxon>
        <taxon>Chordata</taxon>
        <taxon>Craniata</taxon>
        <taxon>Vertebrata</taxon>
        <taxon>Euteleostomi</taxon>
        <taxon>Actinopterygii</taxon>
        <taxon>Neopterygii</taxon>
        <taxon>Teleostei</taxon>
        <taxon>Ostariophysi</taxon>
        <taxon>Characiformes</taxon>
        <taxon>Characoidei</taxon>
        <taxon>Acestrorhamphidae</taxon>
        <taxon>Acestrorhamphinae</taxon>
        <taxon>Astyanax</taxon>
    </lineage>
</organism>
<evidence type="ECO:0008006" key="3">
    <source>
        <dbReference type="Google" id="ProtNLM"/>
    </source>
</evidence>
<dbReference type="Gene3D" id="3.30.420.10">
    <property type="entry name" value="Ribonuclease H-like superfamily/Ribonuclease H"/>
    <property type="match status" value="1"/>
</dbReference>
<proteinExistence type="predicted"/>
<reference evidence="2" key="1">
    <citation type="submission" date="2013-03" db="EMBL/GenBank/DDBJ databases">
        <authorList>
            <person name="Jeffery W."/>
            <person name="Warren W."/>
            <person name="Wilson R.K."/>
        </authorList>
    </citation>
    <scope>NUCLEOTIDE SEQUENCE</scope>
    <source>
        <strain evidence="2">female</strain>
    </source>
</reference>
<name>A0A3B1K9S8_ASTMX</name>
<dbReference type="InterPro" id="IPR036397">
    <property type="entry name" value="RNaseH_sf"/>
</dbReference>
<dbReference type="Ensembl" id="ENSAMXT00000036289.1">
    <property type="protein sequence ID" value="ENSAMXP00000050716.1"/>
    <property type="gene ID" value="ENSAMXG00000038840.1"/>
</dbReference>
<reference evidence="2" key="2">
    <citation type="journal article" date="2014" name="Nat. Commun.">
        <title>The cavefish genome reveals candidate genes for eye loss.</title>
        <authorList>
            <person name="McGaugh S.E."/>
            <person name="Gross J.B."/>
            <person name="Aken B."/>
            <person name="Blin M."/>
            <person name="Borowsky R."/>
            <person name="Chalopin D."/>
            <person name="Hinaux H."/>
            <person name="Jeffery W.R."/>
            <person name="Keene A."/>
            <person name="Ma L."/>
            <person name="Minx P."/>
            <person name="Murphy D."/>
            <person name="O'Quin K.E."/>
            <person name="Retaux S."/>
            <person name="Rohner N."/>
            <person name="Searle S.M."/>
            <person name="Stahl B.A."/>
            <person name="Tabin C."/>
            <person name="Volff J.N."/>
            <person name="Yoshizawa M."/>
            <person name="Warren W.C."/>
        </authorList>
    </citation>
    <scope>NUCLEOTIDE SEQUENCE [LARGE SCALE GENOMIC DNA]</scope>
    <source>
        <strain evidence="2">female</strain>
    </source>
</reference>
<sequence length="106" mass="12337">QFHDWTCCTGTSHRKENMKTVKHGAGSITAYGPGRLAFIDGSIHSKLYQRILKENIRTFVYDLDLRRRWVMHQDNDPEHTSRSANLNIVEWQIKSKSRPETNQKGP</sequence>
<keyword evidence="2" id="KW-1185">Reference proteome</keyword>
<dbReference type="Proteomes" id="UP000018467">
    <property type="component" value="Unassembled WGS sequence"/>
</dbReference>
<accession>A0A3B1K9S8</accession>
<evidence type="ECO:0000313" key="2">
    <source>
        <dbReference type="Proteomes" id="UP000018467"/>
    </source>
</evidence>
<dbReference type="GO" id="GO:0003676">
    <property type="term" value="F:nucleic acid binding"/>
    <property type="evidence" value="ECO:0007669"/>
    <property type="project" value="InterPro"/>
</dbReference>
<dbReference type="AlphaFoldDB" id="A0A3B1K9S8"/>
<evidence type="ECO:0000313" key="1">
    <source>
        <dbReference type="Ensembl" id="ENSAMXP00000050716.1"/>
    </source>
</evidence>
<dbReference type="InParanoid" id="A0A3B1K9S8"/>
<dbReference type="STRING" id="7994.ENSAMXP00000050716"/>
<reference evidence="1" key="4">
    <citation type="submission" date="2025-09" db="UniProtKB">
        <authorList>
            <consortium name="Ensembl"/>
        </authorList>
    </citation>
    <scope>IDENTIFICATION</scope>
</reference>
<reference evidence="1" key="3">
    <citation type="submission" date="2025-08" db="UniProtKB">
        <authorList>
            <consortium name="Ensembl"/>
        </authorList>
    </citation>
    <scope>IDENTIFICATION</scope>
</reference>
<protein>
    <recommendedName>
        <fullName evidence="3">Tc1-like transposase DDE domain-containing protein</fullName>
    </recommendedName>
</protein>
<dbReference type="GeneTree" id="ENSGT01060000250120"/>